<name>A0A2J8S5G8_PONAB</name>
<dbReference type="AlphaFoldDB" id="A0A2J8S5G8"/>
<dbReference type="EMBL" id="NDHI03003606">
    <property type="protein sequence ID" value="PNJ16015.1"/>
    <property type="molecule type" value="Genomic_DNA"/>
</dbReference>
<accession>A0A2J8S5G8</accession>
<gene>
    <name evidence="1" type="ORF">CR201_G0046001</name>
</gene>
<reference evidence="1" key="1">
    <citation type="submission" date="2017-12" db="EMBL/GenBank/DDBJ databases">
        <title>High-resolution comparative analysis of great ape genomes.</title>
        <authorList>
            <person name="Pollen A."/>
            <person name="Hastie A."/>
            <person name="Hormozdiari F."/>
            <person name="Dougherty M."/>
            <person name="Liu R."/>
            <person name="Chaisson M."/>
            <person name="Hoppe E."/>
            <person name="Hill C."/>
            <person name="Pang A."/>
            <person name="Hillier L."/>
            <person name="Baker C."/>
            <person name="Armstrong J."/>
            <person name="Shendure J."/>
            <person name="Paten B."/>
            <person name="Wilson R."/>
            <person name="Chao H."/>
            <person name="Schneider V."/>
            <person name="Ventura M."/>
            <person name="Kronenberg Z."/>
            <person name="Murali S."/>
            <person name="Gordon D."/>
            <person name="Cantsilieris S."/>
            <person name="Munson K."/>
            <person name="Nelson B."/>
            <person name="Raja A."/>
            <person name="Underwood J."/>
            <person name="Diekhans M."/>
            <person name="Fiddes I."/>
            <person name="Haussler D."/>
            <person name="Eichler E."/>
        </authorList>
    </citation>
    <scope>NUCLEOTIDE SEQUENCE [LARGE SCALE GENOMIC DNA]</scope>
    <source>
        <strain evidence="1">Susie</strain>
    </source>
</reference>
<proteinExistence type="predicted"/>
<protein>
    <submittedName>
        <fullName evidence="1">TTBK2 isoform 5</fullName>
    </submittedName>
</protein>
<feature type="non-terminal residue" evidence="1">
    <location>
        <position position="84"/>
    </location>
</feature>
<evidence type="ECO:0000313" key="1">
    <source>
        <dbReference type="EMBL" id="PNJ16015.1"/>
    </source>
</evidence>
<sequence>MSGGGEQPDILSVGILVKERWKVGKTMFVDLLAVGGMIDSTMWSCSCRVGIWQIFAVASPEAHSPLVQLSGWVDRFWSLLKAFI</sequence>
<comment type="caution">
    <text evidence="1">The sequence shown here is derived from an EMBL/GenBank/DDBJ whole genome shotgun (WGS) entry which is preliminary data.</text>
</comment>
<organism evidence="1">
    <name type="scientific">Pongo abelii</name>
    <name type="common">Sumatran orangutan</name>
    <name type="synonym">Pongo pygmaeus abelii</name>
    <dbReference type="NCBI Taxonomy" id="9601"/>
    <lineage>
        <taxon>Eukaryota</taxon>
        <taxon>Metazoa</taxon>
        <taxon>Chordata</taxon>
        <taxon>Craniata</taxon>
        <taxon>Vertebrata</taxon>
        <taxon>Euteleostomi</taxon>
        <taxon>Mammalia</taxon>
        <taxon>Eutheria</taxon>
        <taxon>Euarchontoglires</taxon>
        <taxon>Primates</taxon>
        <taxon>Haplorrhini</taxon>
        <taxon>Catarrhini</taxon>
        <taxon>Hominidae</taxon>
        <taxon>Pongo</taxon>
    </lineage>
</organism>